<dbReference type="RefSeq" id="WP_188026635.1">
    <property type="nucleotide sequence ID" value="NZ_JACHGR010000005.1"/>
</dbReference>
<dbReference type="PROSITE" id="PS50885">
    <property type="entry name" value="HAMP"/>
    <property type="match status" value="1"/>
</dbReference>
<protein>
    <submittedName>
        <fullName evidence="3">Methyl-accepting chemotaxis protein</fullName>
    </submittedName>
</protein>
<dbReference type="Proteomes" id="UP000585721">
    <property type="component" value="Unassembled WGS sequence"/>
</dbReference>
<sequence length="265" mass="30129">MRISITGKICFILLIIFSLVLISTTLYQAFRERELVLKLSTEHVSSLLQSHRNGLNQIINDHPERVEAFQQNLLRQEYVLKVKWIQDQNSAASAPADNKNLPADQQEKMALQGQQLQQTISHNGRTTIVALMPYYNPEQTAPNAKPIAAIRLEYSLDKQLDAVEQHILISAIMLSAIFSGVLLMTLTIIRKQIVLPLQKLRQAIDDVTDFDDISTRLPIVQNDEIDQLNDSFNQLMERLSVKVGEGRQNIPQAEWDDNQRPPPLS</sequence>
<dbReference type="SMART" id="SM00304">
    <property type="entry name" value="HAMP"/>
    <property type="match status" value="1"/>
</dbReference>
<gene>
    <name evidence="3" type="ORF">HNR75_001815</name>
</gene>
<reference evidence="3 4" key="1">
    <citation type="submission" date="2020-08" db="EMBL/GenBank/DDBJ databases">
        <title>Genomic Encyclopedia of Type Strains, Phase IV (KMG-IV): sequencing the most valuable type-strain genomes for metagenomic binning, comparative biology and taxonomic classification.</title>
        <authorList>
            <person name="Goeker M."/>
        </authorList>
    </citation>
    <scope>NUCLEOTIDE SEQUENCE [LARGE SCALE GENOMIC DNA]</scope>
    <source>
        <strain evidence="3 4">DSM 22975</strain>
    </source>
</reference>
<dbReference type="SUPFAM" id="SSF158472">
    <property type="entry name" value="HAMP domain-like"/>
    <property type="match status" value="1"/>
</dbReference>
<evidence type="ECO:0000313" key="3">
    <source>
        <dbReference type="EMBL" id="MBB6055897.1"/>
    </source>
</evidence>
<organism evidence="3 4">
    <name type="scientific">Tolumonas osonensis</name>
    <dbReference type="NCBI Taxonomy" id="675874"/>
    <lineage>
        <taxon>Bacteria</taxon>
        <taxon>Pseudomonadati</taxon>
        <taxon>Pseudomonadota</taxon>
        <taxon>Gammaproteobacteria</taxon>
        <taxon>Aeromonadales</taxon>
        <taxon>Aeromonadaceae</taxon>
        <taxon>Tolumonas</taxon>
    </lineage>
</organism>
<name>A0A841GE92_9GAMM</name>
<keyword evidence="1" id="KW-1133">Transmembrane helix</keyword>
<dbReference type="GO" id="GO:0016020">
    <property type="term" value="C:membrane"/>
    <property type="evidence" value="ECO:0007669"/>
    <property type="project" value="InterPro"/>
</dbReference>
<feature type="transmembrane region" description="Helical" evidence="1">
    <location>
        <begin position="9"/>
        <end position="30"/>
    </location>
</feature>
<dbReference type="Gene3D" id="6.10.340.10">
    <property type="match status" value="1"/>
</dbReference>
<evidence type="ECO:0000259" key="2">
    <source>
        <dbReference type="PROSITE" id="PS50885"/>
    </source>
</evidence>
<dbReference type="AlphaFoldDB" id="A0A841GE92"/>
<accession>A0A841GE92</accession>
<dbReference type="EMBL" id="JACHGR010000005">
    <property type="protein sequence ID" value="MBB6055897.1"/>
    <property type="molecule type" value="Genomic_DNA"/>
</dbReference>
<dbReference type="InterPro" id="IPR003660">
    <property type="entry name" value="HAMP_dom"/>
</dbReference>
<dbReference type="CDD" id="cd06225">
    <property type="entry name" value="HAMP"/>
    <property type="match status" value="1"/>
</dbReference>
<evidence type="ECO:0000313" key="4">
    <source>
        <dbReference type="Proteomes" id="UP000585721"/>
    </source>
</evidence>
<dbReference type="Pfam" id="PF00672">
    <property type="entry name" value="HAMP"/>
    <property type="match status" value="1"/>
</dbReference>
<feature type="transmembrane region" description="Helical" evidence="1">
    <location>
        <begin position="167"/>
        <end position="189"/>
    </location>
</feature>
<keyword evidence="1" id="KW-0472">Membrane</keyword>
<proteinExistence type="predicted"/>
<dbReference type="GO" id="GO:0007165">
    <property type="term" value="P:signal transduction"/>
    <property type="evidence" value="ECO:0007669"/>
    <property type="project" value="InterPro"/>
</dbReference>
<comment type="caution">
    <text evidence="3">The sequence shown here is derived from an EMBL/GenBank/DDBJ whole genome shotgun (WGS) entry which is preliminary data.</text>
</comment>
<keyword evidence="4" id="KW-1185">Reference proteome</keyword>
<evidence type="ECO:0000256" key="1">
    <source>
        <dbReference type="SAM" id="Phobius"/>
    </source>
</evidence>
<feature type="domain" description="HAMP" evidence="2">
    <location>
        <begin position="191"/>
        <end position="244"/>
    </location>
</feature>
<keyword evidence="1" id="KW-0812">Transmembrane</keyword>